<keyword evidence="7" id="KW-0456">Lyase</keyword>
<evidence type="ECO:0000256" key="6">
    <source>
        <dbReference type="ARBA" id="ARBA00023125"/>
    </source>
</evidence>
<dbReference type="InterPro" id="IPR003738">
    <property type="entry name" value="SRAP"/>
</dbReference>
<keyword evidence="2 8" id="KW-0645">Protease</keyword>
<protein>
    <recommendedName>
        <fullName evidence="8">Abasic site processing protein</fullName>
        <ecNumber evidence="8">3.4.-.-</ecNumber>
    </recommendedName>
</protein>
<keyword evidence="3" id="KW-0227">DNA damage</keyword>
<evidence type="ECO:0000256" key="8">
    <source>
        <dbReference type="RuleBase" id="RU364100"/>
    </source>
</evidence>
<sequence length="233" mass="27252">MCYHVSLTKSKPEIQNRFKTTFKNPDLFEPYYHLNGFSNANGFIITSENHQIDKAKWGLKPENFTEHQVFNLNTLNAKSETVFQSPLFSEPIIKRRCLVLADGFFESKHINGKKFPHYIYLENNSLFAFAGIYNYENNGAINFSILTKSANPFMANIHNSKKRMPIIIDDDFEKDWLNHSLKENEVKELVTSCFTKKELKAHSVSKDLHRKRETNSKEILKPVYYQELNTLFD</sequence>
<dbReference type="InterPro" id="IPR036590">
    <property type="entry name" value="SRAP-like"/>
</dbReference>
<dbReference type="PANTHER" id="PTHR13604:SF0">
    <property type="entry name" value="ABASIC SITE PROCESSING PROTEIN HMCES"/>
    <property type="match status" value="1"/>
</dbReference>
<evidence type="ECO:0000313" key="10">
    <source>
        <dbReference type="Proteomes" id="UP001595826"/>
    </source>
</evidence>
<comment type="caution">
    <text evidence="9">The sequence shown here is derived from an EMBL/GenBank/DDBJ whole genome shotgun (WGS) entry which is preliminary data.</text>
</comment>
<accession>A0ABV8R861</accession>
<keyword evidence="6" id="KW-0238">DNA-binding</keyword>
<organism evidence="9 10">
    <name type="scientific">Polaribacter marinivivus</name>
    <dbReference type="NCBI Taxonomy" id="1524260"/>
    <lineage>
        <taxon>Bacteria</taxon>
        <taxon>Pseudomonadati</taxon>
        <taxon>Bacteroidota</taxon>
        <taxon>Flavobacteriia</taxon>
        <taxon>Flavobacteriales</taxon>
        <taxon>Flavobacteriaceae</taxon>
    </lineage>
</organism>
<evidence type="ECO:0000256" key="4">
    <source>
        <dbReference type="ARBA" id="ARBA00022801"/>
    </source>
</evidence>
<dbReference type="EMBL" id="JBHSCY010000001">
    <property type="protein sequence ID" value="MFC4268685.1"/>
    <property type="molecule type" value="Genomic_DNA"/>
</dbReference>
<evidence type="ECO:0000256" key="2">
    <source>
        <dbReference type="ARBA" id="ARBA00022670"/>
    </source>
</evidence>
<proteinExistence type="inferred from homology"/>
<evidence type="ECO:0000256" key="3">
    <source>
        <dbReference type="ARBA" id="ARBA00022763"/>
    </source>
</evidence>
<name>A0ABV8R861_9FLAO</name>
<keyword evidence="10" id="KW-1185">Reference proteome</keyword>
<evidence type="ECO:0000313" key="9">
    <source>
        <dbReference type="EMBL" id="MFC4268685.1"/>
    </source>
</evidence>
<evidence type="ECO:0000256" key="1">
    <source>
        <dbReference type="ARBA" id="ARBA00008136"/>
    </source>
</evidence>
<dbReference type="RefSeq" id="WP_377409286.1">
    <property type="nucleotide sequence ID" value="NZ_JBHSCY010000001.1"/>
</dbReference>
<reference evidence="10" key="1">
    <citation type="journal article" date="2019" name="Int. J. Syst. Evol. Microbiol.">
        <title>The Global Catalogue of Microorganisms (GCM) 10K type strain sequencing project: providing services to taxonomists for standard genome sequencing and annotation.</title>
        <authorList>
            <consortium name="The Broad Institute Genomics Platform"/>
            <consortium name="The Broad Institute Genome Sequencing Center for Infectious Disease"/>
            <person name="Wu L."/>
            <person name="Ma J."/>
        </authorList>
    </citation>
    <scope>NUCLEOTIDE SEQUENCE [LARGE SCALE GENOMIC DNA]</scope>
    <source>
        <strain evidence="10">CECT 8655</strain>
    </source>
</reference>
<evidence type="ECO:0000256" key="7">
    <source>
        <dbReference type="ARBA" id="ARBA00023239"/>
    </source>
</evidence>
<dbReference type="EC" id="3.4.-.-" evidence="8"/>
<dbReference type="Pfam" id="PF02586">
    <property type="entry name" value="SRAP"/>
    <property type="match status" value="1"/>
</dbReference>
<keyword evidence="5" id="KW-0190">Covalent protein-DNA linkage</keyword>
<dbReference type="Gene3D" id="3.90.1680.10">
    <property type="entry name" value="SOS response associated peptidase-like"/>
    <property type="match status" value="1"/>
</dbReference>
<dbReference type="PANTHER" id="PTHR13604">
    <property type="entry name" value="DC12-RELATED"/>
    <property type="match status" value="1"/>
</dbReference>
<dbReference type="GO" id="GO:0016787">
    <property type="term" value="F:hydrolase activity"/>
    <property type="evidence" value="ECO:0007669"/>
    <property type="project" value="UniProtKB-KW"/>
</dbReference>
<gene>
    <name evidence="9" type="ORF">ACFOWD_07180</name>
</gene>
<comment type="similarity">
    <text evidence="1 8">Belongs to the SOS response-associated peptidase family.</text>
</comment>
<evidence type="ECO:0000256" key="5">
    <source>
        <dbReference type="ARBA" id="ARBA00023124"/>
    </source>
</evidence>
<keyword evidence="4 8" id="KW-0378">Hydrolase</keyword>
<dbReference type="SUPFAM" id="SSF143081">
    <property type="entry name" value="BB1717-like"/>
    <property type="match status" value="1"/>
</dbReference>
<dbReference type="Proteomes" id="UP001595826">
    <property type="component" value="Unassembled WGS sequence"/>
</dbReference>